<comment type="caution">
    <text evidence="1">The sequence shown here is derived from an EMBL/GenBank/DDBJ whole genome shotgun (WGS) entry which is preliminary data.</text>
</comment>
<dbReference type="EMBL" id="SRHE01000079">
    <property type="protein sequence ID" value="TWW10742.1"/>
    <property type="molecule type" value="Genomic_DNA"/>
</dbReference>
<keyword evidence="2" id="KW-1185">Reference proteome</keyword>
<protein>
    <recommendedName>
        <fullName evidence="3">Methyltransferase</fullName>
    </recommendedName>
</protein>
<proteinExistence type="predicted"/>
<dbReference type="Proteomes" id="UP000321083">
    <property type="component" value="Unassembled WGS sequence"/>
</dbReference>
<dbReference type="InterPro" id="IPR029063">
    <property type="entry name" value="SAM-dependent_MTases_sf"/>
</dbReference>
<dbReference type="SUPFAM" id="SSF53335">
    <property type="entry name" value="S-adenosyl-L-methionine-dependent methyltransferases"/>
    <property type="match status" value="1"/>
</dbReference>
<reference evidence="1 2" key="2">
    <citation type="submission" date="2019-08" db="EMBL/GenBank/DDBJ databases">
        <authorList>
            <person name="Henke P."/>
        </authorList>
    </citation>
    <scope>NUCLEOTIDE SEQUENCE [LARGE SCALE GENOMIC DNA]</scope>
    <source>
        <strain evidence="1">Phe10_nw2017</strain>
    </source>
</reference>
<dbReference type="InterPro" id="IPR019410">
    <property type="entry name" value="Methyltransf_16"/>
</dbReference>
<accession>A0A5C6M9S2</accession>
<dbReference type="Gene3D" id="3.40.50.150">
    <property type="entry name" value="Vaccinia Virus protein VP39"/>
    <property type="match status" value="1"/>
</dbReference>
<evidence type="ECO:0000313" key="1">
    <source>
        <dbReference type="EMBL" id="TWW10742.1"/>
    </source>
</evidence>
<evidence type="ECO:0008006" key="3">
    <source>
        <dbReference type="Google" id="ProtNLM"/>
    </source>
</evidence>
<gene>
    <name evidence="1" type="ORF">E3A20_06150</name>
</gene>
<evidence type="ECO:0000313" key="2">
    <source>
        <dbReference type="Proteomes" id="UP000321083"/>
    </source>
</evidence>
<dbReference type="PANTHER" id="PTHR14614">
    <property type="entry name" value="HEPATOCELLULAR CARCINOMA-ASSOCIATED ANTIGEN"/>
    <property type="match status" value="1"/>
</dbReference>
<name>A0A5C6M9S2_9PLAN</name>
<sequence>MPLERVEVSGRIFELELPEPAALLEEAVVGERAGVSGWDPYWGLLWAAAPVTAGLLLRAAPRAERCLELGCGVGLVGLAGLAAGLSVTFSDQSGAAVAASLGNAERNGLAGAAGLVFGWDDVPAVPGFDFIFASDVLYDRAGHEPLLNALQHLLLAGGVVWIGDAGRQHAEVFARSAEGRGWRVRLYDERLRPLPRPQQLQYRLLVLDRLSAG</sequence>
<dbReference type="AlphaFoldDB" id="A0A5C6M9S2"/>
<organism evidence="1 2">
    <name type="scientific">Planctomyces bekefii</name>
    <dbReference type="NCBI Taxonomy" id="1653850"/>
    <lineage>
        <taxon>Bacteria</taxon>
        <taxon>Pseudomonadati</taxon>
        <taxon>Planctomycetota</taxon>
        <taxon>Planctomycetia</taxon>
        <taxon>Planctomycetales</taxon>
        <taxon>Planctomycetaceae</taxon>
        <taxon>Planctomyces</taxon>
    </lineage>
</organism>
<dbReference type="Pfam" id="PF10294">
    <property type="entry name" value="Methyltransf_16"/>
    <property type="match status" value="1"/>
</dbReference>
<reference evidence="1 2" key="1">
    <citation type="submission" date="2019-08" db="EMBL/GenBank/DDBJ databases">
        <title>100 year-old enigma solved: identification of Planctomyces bekefii, the type genus and species of the phylum Planctomycetes.</title>
        <authorList>
            <person name="Svetlana D.N."/>
            <person name="Overmann J."/>
        </authorList>
    </citation>
    <scope>NUCLEOTIDE SEQUENCE [LARGE SCALE GENOMIC DNA]</scope>
    <source>
        <strain evidence="1">Phe10_nw2017</strain>
    </source>
</reference>